<protein>
    <recommendedName>
        <fullName evidence="1">YopA central domain-containing protein</fullName>
    </recommendedName>
</protein>
<gene>
    <name evidence="2" type="primary">yopA</name>
    <name evidence="2" type="ORF">GCM10011391_38770</name>
</gene>
<dbReference type="InterPro" id="IPR058684">
    <property type="entry name" value="YopA_M"/>
</dbReference>
<accession>A0A8J2YNJ0</accession>
<reference evidence="2" key="2">
    <citation type="submission" date="2020-09" db="EMBL/GenBank/DDBJ databases">
        <authorList>
            <person name="Sun Q."/>
            <person name="Zhou Y."/>
        </authorList>
    </citation>
    <scope>NUCLEOTIDE SEQUENCE</scope>
    <source>
        <strain evidence="2">CGMCC 1.15371</strain>
    </source>
</reference>
<dbReference type="Proteomes" id="UP000628775">
    <property type="component" value="Unassembled WGS sequence"/>
</dbReference>
<feature type="domain" description="YopA central" evidence="1">
    <location>
        <begin position="150"/>
        <end position="285"/>
    </location>
</feature>
<dbReference type="EMBL" id="BMIR01000032">
    <property type="protein sequence ID" value="GGE56002.1"/>
    <property type="molecule type" value="Genomic_DNA"/>
</dbReference>
<comment type="caution">
    <text evidence="2">The sequence shown here is derived from an EMBL/GenBank/DDBJ whole genome shotgun (WGS) entry which is preliminary data.</text>
</comment>
<reference evidence="2" key="1">
    <citation type="journal article" date="2014" name="Int. J. Syst. Evol. Microbiol.">
        <title>Complete genome sequence of Corynebacterium casei LMG S-19264T (=DSM 44701T), isolated from a smear-ripened cheese.</title>
        <authorList>
            <consortium name="US DOE Joint Genome Institute (JGI-PGF)"/>
            <person name="Walter F."/>
            <person name="Albersmeier A."/>
            <person name="Kalinowski J."/>
            <person name="Ruckert C."/>
        </authorList>
    </citation>
    <scope>NUCLEOTIDE SEQUENCE</scope>
    <source>
        <strain evidence="2">CGMCC 1.15371</strain>
    </source>
</reference>
<keyword evidence="3" id="KW-1185">Reference proteome</keyword>
<evidence type="ECO:0000313" key="2">
    <source>
        <dbReference type="EMBL" id="GGE56002.1"/>
    </source>
</evidence>
<organism evidence="2 3">
    <name type="scientific">Pullulanibacillus camelliae</name>
    <dbReference type="NCBI Taxonomy" id="1707096"/>
    <lineage>
        <taxon>Bacteria</taxon>
        <taxon>Bacillati</taxon>
        <taxon>Bacillota</taxon>
        <taxon>Bacilli</taxon>
        <taxon>Bacillales</taxon>
        <taxon>Sporolactobacillaceae</taxon>
        <taxon>Pullulanibacillus</taxon>
    </lineage>
</organism>
<dbReference type="Pfam" id="PF26308">
    <property type="entry name" value="YopA_M"/>
    <property type="match status" value="1"/>
</dbReference>
<sequence>MSAQDVVIQQMAYFVEDSVSRNIAYLLVFDSKRTWLCKFFFGGSGNLHSTRALDSSFFKVNDKFKIYDGNFKLLSDSQVVQLNGAIEFYFYPKPTIRFLGEAEKVNIHALMDEKDIILEVPGMLPTKASLDLVQNNYVIKGMVLYQIKDDKDFYMDSYYMHVNNFVNYLGDNLIKGNFYNRGGITIEYEDWKLNLQLRHDYKDKRIFPNLKDRNGHGITHIIKMEKRDGSKFKKSEVSEIEEIFVWIFTLCAGRHIGIPIKIGEDQEGNEYREFSVPLMSPFREVPNWFPKQKGTVIENLFHKLASKLNDEFIKRIIKETIHWYVETLNAIFIENKIINSQIALEKLSFVLLTQQTPQIISKTKFDKNNFQTNLETILDELSIKLFSVVNLRNSVIALILVPIY</sequence>
<dbReference type="RefSeq" id="WP_188698849.1">
    <property type="nucleotide sequence ID" value="NZ_BMIR01000032.1"/>
</dbReference>
<proteinExistence type="predicted"/>
<evidence type="ECO:0000313" key="3">
    <source>
        <dbReference type="Proteomes" id="UP000628775"/>
    </source>
</evidence>
<name>A0A8J2YNJ0_9BACL</name>
<evidence type="ECO:0000259" key="1">
    <source>
        <dbReference type="Pfam" id="PF26308"/>
    </source>
</evidence>
<dbReference type="AlphaFoldDB" id="A0A8J2YNJ0"/>